<dbReference type="NCBIfam" id="TIGR00460">
    <property type="entry name" value="fmt"/>
    <property type="match status" value="1"/>
</dbReference>
<keyword evidence="3 5" id="KW-0808">Transferase</keyword>
<evidence type="ECO:0000313" key="9">
    <source>
        <dbReference type="Proteomes" id="UP000823823"/>
    </source>
</evidence>
<organism evidence="8 9">
    <name type="scientific">Candidatus Brachybacterium merdavium</name>
    <dbReference type="NCBI Taxonomy" id="2838513"/>
    <lineage>
        <taxon>Bacteria</taxon>
        <taxon>Bacillati</taxon>
        <taxon>Actinomycetota</taxon>
        <taxon>Actinomycetes</taxon>
        <taxon>Micrococcales</taxon>
        <taxon>Dermabacteraceae</taxon>
        <taxon>Brachybacterium</taxon>
    </lineage>
</organism>
<dbReference type="SUPFAM" id="SSF53328">
    <property type="entry name" value="Formyltransferase"/>
    <property type="match status" value="1"/>
</dbReference>
<dbReference type="CDD" id="cd08646">
    <property type="entry name" value="FMT_core_Met-tRNA-FMT_N"/>
    <property type="match status" value="1"/>
</dbReference>
<dbReference type="CDD" id="cd08704">
    <property type="entry name" value="Met_tRNA_FMT_C"/>
    <property type="match status" value="1"/>
</dbReference>
<dbReference type="PANTHER" id="PTHR11138">
    <property type="entry name" value="METHIONYL-TRNA FORMYLTRANSFERASE"/>
    <property type="match status" value="1"/>
</dbReference>
<dbReference type="GO" id="GO:0005829">
    <property type="term" value="C:cytosol"/>
    <property type="evidence" value="ECO:0007669"/>
    <property type="project" value="TreeGrafter"/>
</dbReference>
<evidence type="ECO:0000256" key="4">
    <source>
        <dbReference type="ARBA" id="ARBA00022917"/>
    </source>
</evidence>
<sequence length="317" mass="33685">MRLLFAGTPEAALPSLRALLDSRHEVVGVLTRADAPSGRGRTLRPSPVRVLADEAGIPVLTPRSLRDPQVQQQLRDLAPEVAPVVAYGNLIPPAALEIPAHGWINLHFSMLPAWRGAAPAQRAVLAGQRETGMTVFRLEEGLDTGEVITARTEPIGRYETSGQLLERLASSGAQLLLESIDALDAGTATFTAQDHSAATDAPKLSTSEARIDWTLPAEQVSAHIRGMSPDPGAWTLLDGRRMKVLGVEEPPTEASELALPPGRLAATRRHLLVGTGTAPVALEIVAPAGKRAMRAPDWARGAGLAPEAAFDDEQERA</sequence>
<evidence type="ECO:0000259" key="6">
    <source>
        <dbReference type="Pfam" id="PF00551"/>
    </source>
</evidence>
<dbReference type="EMBL" id="DWZH01000038">
    <property type="protein sequence ID" value="HJB09966.1"/>
    <property type="molecule type" value="Genomic_DNA"/>
</dbReference>
<dbReference type="GO" id="GO:0004479">
    <property type="term" value="F:methionyl-tRNA formyltransferase activity"/>
    <property type="evidence" value="ECO:0007669"/>
    <property type="project" value="UniProtKB-UniRule"/>
</dbReference>
<dbReference type="Proteomes" id="UP000823823">
    <property type="component" value="Unassembled WGS sequence"/>
</dbReference>
<dbReference type="HAMAP" id="MF_00182">
    <property type="entry name" value="Formyl_trans"/>
    <property type="match status" value="1"/>
</dbReference>
<keyword evidence="4 5" id="KW-0648">Protein biosynthesis</keyword>
<evidence type="ECO:0000256" key="3">
    <source>
        <dbReference type="ARBA" id="ARBA00022679"/>
    </source>
</evidence>
<comment type="function">
    <text evidence="5">Attaches a formyl group to the free amino group of methionyl-tRNA(fMet). The formyl group appears to play a dual role in the initiator identity of N-formylmethionyl-tRNA by promoting its recognition by IF2 and preventing the misappropriation of this tRNA by the elongation apparatus.</text>
</comment>
<evidence type="ECO:0000313" key="8">
    <source>
        <dbReference type="EMBL" id="HJB09966.1"/>
    </source>
</evidence>
<feature type="domain" description="Formyl transferase C-terminal" evidence="7">
    <location>
        <begin position="203"/>
        <end position="302"/>
    </location>
</feature>
<feature type="domain" description="Formyl transferase N-terminal" evidence="6">
    <location>
        <begin position="3"/>
        <end position="179"/>
    </location>
</feature>
<dbReference type="Pfam" id="PF02911">
    <property type="entry name" value="Formyl_trans_C"/>
    <property type="match status" value="1"/>
</dbReference>
<name>A0A9D2RNW7_9MICO</name>
<dbReference type="Gene3D" id="3.40.50.12230">
    <property type="match status" value="1"/>
</dbReference>
<gene>
    <name evidence="5 8" type="primary">fmt</name>
    <name evidence="8" type="ORF">H9786_05475</name>
</gene>
<dbReference type="InterPro" id="IPR041711">
    <property type="entry name" value="Met-tRNA-FMT_N"/>
</dbReference>
<dbReference type="InterPro" id="IPR002376">
    <property type="entry name" value="Formyl_transf_N"/>
</dbReference>
<dbReference type="InterPro" id="IPR044135">
    <property type="entry name" value="Met-tRNA-FMT_C"/>
</dbReference>
<dbReference type="SUPFAM" id="SSF50486">
    <property type="entry name" value="FMT C-terminal domain-like"/>
    <property type="match status" value="1"/>
</dbReference>
<comment type="similarity">
    <text evidence="1 5">Belongs to the Fmt family.</text>
</comment>
<dbReference type="InterPro" id="IPR036477">
    <property type="entry name" value="Formyl_transf_N_sf"/>
</dbReference>
<dbReference type="EC" id="2.1.2.9" evidence="2 5"/>
<dbReference type="InterPro" id="IPR005794">
    <property type="entry name" value="Fmt"/>
</dbReference>
<comment type="caution">
    <text evidence="8">The sequence shown here is derived from an EMBL/GenBank/DDBJ whole genome shotgun (WGS) entry which is preliminary data.</text>
</comment>
<reference evidence="8" key="2">
    <citation type="submission" date="2021-04" db="EMBL/GenBank/DDBJ databases">
        <authorList>
            <person name="Gilroy R."/>
        </authorList>
    </citation>
    <scope>NUCLEOTIDE SEQUENCE</scope>
    <source>
        <strain evidence="8">ChiHjej13B12-24818</strain>
    </source>
</reference>
<comment type="catalytic activity">
    <reaction evidence="5">
        <text>L-methionyl-tRNA(fMet) + (6R)-10-formyltetrahydrofolate = N-formyl-L-methionyl-tRNA(fMet) + (6S)-5,6,7,8-tetrahydrofolate + H(+)</text>
        <dbReference type="Rhea" id="RHEA:24380"/>
        <dbReference type="Rhea" id="RHEA-COMP:9952"/>
        <dbReference type="Rhea" id="RHEA-COMP:9953"/>
        <dbReference type="ChEBI" id="CHEBI:15378"/>
        <dbReference type="ChEBI" id="CHEBI:57453"/>
        <dbReference type="ChEBI" id="CHEBI:78530"/>
        <dbReference type="ChEBI" id="CHEBI:78844"/>
        <dbReference type="ChEBI" id="CHEBI:195366"/>
        <dbReference type="EC" id="2.1.2.9"/>
    </reaction>
</comment>
<reference evidence="8" key="1">
    <citation type="journal article" date="2021" name="PeerJ">
        <title>Extensive microbial diversity within the chicken gut microbiome revealed by metagenomics and culture.</title>
        <authorList>
            <person name="Gilroy R."/>
            <person name="Ravi A."/>
            <person name="Getino M."/>
            <person name="Pursley I."/>
            <person name="Horton D.L."/>
            <person name="Alikhan N.F."/>
            <person name="Baker D."/>
            <person name="Gharbi K."/>
            <person name="Hall N."/>
            <person name="Watson M."/>
            <person name="Adriaenssens E.M."/>
            <person name="Foster-Nyarko E."/>
            <person name="Jarju S."/>
            <person name="Secka A."/>
            <person name="Antonio M."/>
            <person name="Oren A."/>
            <person name="Chaudhuri R.R."/>
            <person name="La Ragione R."/>
            <person name="Hildebrand F."/>
            <person name="Pallen M.J."/>
        </authorList>
    </citation>
    <scope>NUCLEOTIDE SEQUENCE</scope>
    <source>
        <strain evidence="8">ChiHjej13B12-24818</strain>
    </source>
</reference>
<evidence type="ECO:0000259" key="7">
    <source>
        <dbReference type="Pfam" id="PF02911"/>
    </source>
</evidence>
<dbReference type="AlphaFoldDB" id="A0A9D2RNW7"/>
<accession>A0A9D2RNW7</accession>
<evidence type="ECO:0000256" key="1">
    <source>
        <dbReference type="ARBA" id="ARBA00010699"/>
    </source>
</evidence>
<evidence type="ECO:0000256" key="5">
    <source>
        <dbReference type="HAMAP-Rule" id="MF_00182"/>
    </source>
</evidence>
<proteinExistence type="inferred from homology"/>
<evidence type="ECO:0000256" key="2">
    <source>
        <dbReference type="ARBA" id="ARBA00012261"/>
    </source>
</evidence>
<dbReference type="InterPro" id="IPR011034">
    <property type="entry name" value="Formyl_transferase-like_C_sf"/>
</dbReference>
<dbReference type="Pfam" id="PF00551">
    <property type="entry name" value="Formyl_trans_N"/>
    <property type="match status" value="1"/>
</dbReference>
<feature type="binding site" evidence="5">
    <location>
        <begin position="109"/>
        <end position="112"/>
    </location>
    <ligand>
        <name>(6S)-5,6,7,8-tetrahydrofolate</name>
        <dbReference type="ChEBI" id="CHEBI:57453"/>
    </ligand>
</feature>
<dbReference type="PANTHER" id="PTHR11138:SF5">
    <property type="entry name" value="METHIONYL-TRNA FORMYLTRANSFERASE, MITOCHONDRIAL"/>
    <property type="match status" value="1"/>
</dbReference>
<dbReference type="InterPro" id="IPR005793">
    <property type="entry name" value="Formyl_trans_C"/>
</dbReference>
<protein>
    <recommendedName>
        <fullName evidence="2 5">Methionyl-tRNA formyltransferase</fullName>
        <ecNumber evidence="2 5">2.1.2.9</ecNumber>
    </recommendedName>
</protein>